<dbReference type="AlphaFoldDB" id="B4S7R7"/>
<dbReference type="HOGENOM" id="CLU_184481_0_0_10"/>
<evidence type="ECO:0000313" key="1">
    <source>
        <dbReference type="EMBL" id="ACF46104.1"/>
    </source>
</evidence>
<evidence type="ECO:0000313" key="2">
    <source>
        <dbReference type="Proteomes" id="UP000002725"/>
    </source>
</evidence>
<accession>B4S7R7</accession>
<gene>
    <name evidence="1" type="ordered locus">Paes_1069</name>
</gene>
<dbReference type="Proteomes" id="UP000002725">
    <property type="component" value="Chromosome"/>
</dbReference>
<dbReference type="eggNOG" id="ENOG50346BP">
    <property type="taxonomic scope" value="Bacteria"/>
</dbReference>
<dbReference type="RefSeq" id="WP_012505641.1">
    <property type="nucleotide sequence ID" value="NC_011059.1"/>
</dbReference>
<keyword evidence="2" id="KW-1185">Reference proteome</keyword>
<protein>
    <submittedName>
        <fullName evidence="1">Uncharacterized protein</fullName>
    </submittedName>
</protein>
<name>B4S7R7_PROA2</name>
<dbReference type="EMBL" id="CP001108">
    <property type="protein sequence ID" value="ACF46104.1"/>
    <property type="molecule type" value="Genomic_DNA"/>
</dbReference>
<sequence length="95" mass="10801">METLQSGHEELKTLYLPAVAAMVDRWAEGKTLNPDSGRANGYYRLTAWLLDYLVLHRAMPEGIHLMPEGRDKLNRIEPSFPVDFDELTKGFGLPE</sequence>
<proteinExistence type="predicted"/>
<organism evidence="1 2">
    <name type="scientific">Prosthecochloris aestuarii (strain DSM 271 / SK 413)</name>
    <dbReference type="NCBI Taxonomy" id="290512"/>
    <lineage>
        <taxon>Bacteria</taxon>
        <taxon>Pseudomonadati</taxon>
        <taxon>Chlorobiota</taxon>
        <taxon>Chlorobiia</taxon>
        <taxon>Chlorobiales</taxon>
        <taxon>Chlorobiaceae</taxon>
        <taxon>Prosthecochloris</taxon>
    </lineage>
</organism>
<dbReference type="KEGG" id="paa:Paes_1069"/>
<reference evidence="1" key="1">
    <citation type="submission" date="2008-06" db="EMBL/GenBank/DDBJ databases">
        <title>Complete sequence of chromosome of Prosthecochloris aestuarii DSM 271.</title>
        <authorList>
            <consortium name="US DOE Joint Genome Institute"/>
            <person name="Lucas S."/>
            <person name="Copeland A."/>
            <person name="Lapidus A."/>
            <person name="Glavina del Rio T."/>
            <person name="Dalin E."/>
            <person name="Tice H."/>
            <person name="Bruce D."/>
            <person name="Goodwin L."/>
            <person name="Pitluck S."/>
            <person name="Schmutz J."/>
            <person name="Larimer F."/>
            <person name="Land M."/>
            <person name="Hauser L."/>
            <person name="Kyrpides N."/>
            <person name="Anderson I."/>
            <person name="Liu Z."/>
            <person name="Li T."/>
            <person name="Zhao F."/>
            <person name="Overmann J."/>
            <person name="Bryant D.A."/>
            <person name="Richardson P."/>
        </authorList>
    </citation>
    <scope>NUCLEOTIDE SEQUENCE [LARGE SCALE GENOMIC DNA]</scope>
    <source>
        <strain evidence="1">DSM 271</strain>
    </source>
</reference>